<dbReference type="AlphaFoldDB" id="A0A9D7SVF5"/>
<reference evidence="1 2" key="1">
    <citation type="submission" date="2020-10" db="EMBL/GenBank/DDBJ databases">
        <title>Connecting structure to function with the recovery of over 1000 high-quality activated sludge metagenome-assembled genomes encoding full-length rRNA genes using long-read sequencing.</title>
        <authorList>
            <person name="Singleton C.M."/>
            <person name="Petriglieri F."/>
            <person name="Kristensen J.M."/>
            <person name="Kirkegaard R.H."/>
            <person name="Michaelsen T.Y."/>
            <person name="Andersen M.H."/>
            <person name="Karst S.M."/>
            <person name="Dueholm M.S."/>
            <person name="Nielsen P.H."/>
            <person name="Albertsen M."/>
        </authorList>
    </citation>
    <scope>NUCLEOTIDE SEQUENCE [LARGE SCALE GENOMIC DNA]</scope>
    <source>
        <strain evidence="1">Ribe_18-Q3-R11-54_MAXAC.273</strain>
    </source>
</reference>
<name>A0A9D7SVF5_9BACT</name>
<protein>
    <submittedName>
        <fullName evidence="1">Uncharacterized protein</fullName>
    </submittedName>
</protein>
<evidence type="ECO:0000313" key="1">
    <source>
        <dbReference type="EMBL" id="MBK9984015.1"/>
    </source>
</evidence>
<dbReference type="Proteomes" id="UP000808337">
    <property type="component" value="Unassembled WGS sequence"/>
</dbReference>
<evidence type="ECO:0000313" key="2">
    <source>
        <dbReference type="Proteomes" id="UP000808337"/>
    </source>
</evidence>
<dbReference type="Gene3D" id="1.10.10.10">
    <property type="entry name" value="Winged helix-like DNA-binding domain superfamily/Winged helix DNA-binding domain"/>
    <property type="match status" value="1"/>
</dbReference>
<accession>A0A9D7SVF5</accession>
<dbReference type="InterPro" id="IPR036388">
    <property type="entry name" value="WH-like_DNA-bd_sf"/>
</dbReference>
<proteinExistence type="predicted"/>
<organism evidence="1 2">
    <name type="scientific">Candidatus Opimibacter skivensis</name>
    <dbReference type="NCBI Taxonomy" id="2982028"/>
    <lineage>
        <taxon>Bacteria</taxon>
        <taxon>Pseudomonadati</taxon>
        <taxon>Bacteroidota</taxon>
        <taxon>Saprospiria</taxon>
        <taxon>Saprospirales</taxon>
        <taxon>Saprospiraceae</taxon>
        <taxon>Candidatus Opimibacter</taxon>
    </lineage>
</organism>
<sequence length="33" mass="3899">MLNISEGTSKWHVHEARKKLKENLSKEYKTALK</sequence>
<dbReference type="EMBL" id="JADKGY010000029">
    <property type="protein sequence ID" value="MBK9984015.1"/>
    <property type="molecule type" value="Genomic_DNA"/>
</dbReference>
<comment type="caution">
    <text evidence="1">The sequence shown here is derived from an EMBL/GenBank/DDBJ whole genome shotgun (WGS) entry which is preliminary data.</text>
</comment>
<gene>
    <name evidence="1" type="ORF">IPP15_16875</name>
</gene>